<reference evidence="5 6" key="1">
    <citation type="submission" date="2017-04" db="EMBL/GenBank/DDBJ databases">
        <title>Presence of VIM-2 positive Pseudomonas species in chickens and their surrounding environment.</title>
        <authorList>
            <person name="Zhang R."/>
        </authorList>
    </citation>
    <scope>NUCLEOTIDE SEQUENCE [LARGE SCALE GENOMIC DNA]</scope>
    <source>
        <strain evidence="5 6">DZ-C18</strain>
    </source>
</reference>
<dbReference type="PANTHER" id="PTHR47151">
    <property type="entry name" value="LEU/ILE/VAL-BINDING ABC TRANSPORTER SUBUNIT"/>
    <property type="match status" value="1"/>
</dbReference>
<dbReference type="SUPFAM" id="SSF53822">
    <property type="entry name" value="Periplasmic binding protein-like I"/>
    <property type="match status" value="1"/>
</dbReference>
<keyword evidence="2 3" id="KW-0732">Signal</keyword>
<feature type="domain" description="Leucine-binding protein" evidence="4">
    <location>
        <begin position="24"/>
        <end position="361"/>
    </location>
</feature>
<dbReference type="EMBL" id="NBWC01000002">
    <property type="protein sequence ID" value="ORL67550.1"/>
    <property type="molecule type" value="Genomic_DNA"/>
</dbReference>
<dbReference type="Pfam" id="PF13458">
    <property type="entry name" value="Peripla_BP_6"/>
    <property type="match status" value="1"/>
</dbReference>
<dbReference type="PANTHER" id="PTHR47151:SF2">
    <property type="entry name" value="AMINO ACID BINDING PROTEIN"/>
    <property type="match status" value="1"/>
</dbReference>
<name>A0A1X1A702_PSEPU</name>
<evidence type="ECO:0000259" key="4">
    <source>
        <dbReference type="Pfam" id="PF13458"/>
    </source>
</evidence>
<sequence length="369" mass="39045">MLKRLALSSLAALPLISTQVAAEEVKIGFTAALSGDFAAFGLNIRKGLEIALTELNQTSDTTFSLTSADDRGEAREGVLIAQRFCSDESIDVVMGYSFSSIALAAVPVFDRCKLPVLASAVTSPDLTGASAYFRRNVMTDATQGQTMGRYATEKLGFKRVYILNQQDDYGIGLSSAFSDAAAKNAEIVGQESYLLGTKDFKTLLIKARAAKPDAIFIGGFYSEAAKIAEQARALGIKVQLLGSDGSLNPDLISLGRSAVEGMIAYGMFDPSVSTETTAPFIDAYQSAYGEQPNAWAALGYDAGKTLAAAVTQAKSQGALTRESLNEAFSTIKDIPGVTGPTTFEASGDRVGSLYFLQVKDGAFRLADTQ</sequence>
<evidence type="ECO:0000256" key="3">
    <source>
        <dbReference type="SAM" id="SignalP"/>
    </source>
</evidence>
<dbReference type="AlphaFoldDB" id="A0A1X1A702"/>
<accession>A0A1X1A702</accession>
<evidence type="ECO:0000256" key="2">
    <source>
        <dbReference type="ARBA" id="ARBA00022729"/>
    </source>
</evidence>
<organism evidence="5 6">
    <name type="scientific">Pseudomonas putida</name>
    <name type="common">Arthrobacter siderocapsulatus</name>
    <dbReference type="NCBI Taxonomy" id="303"/>
    <lineage>
        <taxon>Bacteria</taxon>
        <taxon>Pseudomonadati</taxon>
        <taxon>Pseudomonadota</taxon>
        <taxon>Gammaproteobacteria</taxon>
        <taxon>Pseudomonadales</taxon>
        <taxon>Pseudomonadaceae</taxon>
        <taxon>Pseudomonas</taxon>
    </lineage>
</organism>
<dbReference type="InterPro" id="IPR028081">
    <property type="entry name" value="Leu-bd"/>
</dbReference>
<dbReference type="OrthoDB" id="9147078at2"/>
<gene>
    <name evidence="5" type="ORF">B7H17_00355</name>
</gene>
<proteinExistence type="inferred from homology"/>
<protein>
    <submittedName>
        <fullName evidence="5">Branched chain amino acid ABC transporter substrate-binding protein</fullName>
    </submittedName>
</protein>
<dbReference type="InterPro" id="IPR028082">
    <property type="entry name" value="Peripla_BP_I"/>
</dbReference>
<evidence type="ECO:0000256" key="1">
    <source>
        <dbReference type="ARBA" id="ARBA00010062"/>
    </source>
</evidence>
<dbReference type="CDD" id="cd06349">
    <property type="entry name" value="PBP1_ABC_HAAT-like"/>
    <property type="match status" value="1"/>
</dbReference>
<feature type="signal peptide" evidence="3">
    <location>
        <begin position="1"/>
        <end position="22"/>
    </location>
</feature>
<dbReference type="Gene3D" id="3.40.50.2300">
    <property type="match status" value="2"/>
</dbReference>
<evidence type="ECO:0000313" key="6">
    <source>
        <dbReference type="Proteomes" id="UP000193675"/>
    </source>
</evidence>
<comment type="similarity">
    <text evidence="1">Belongs to the leucine-binding protein family.</text>
</comment>
<dbReference type="Proteomes" id="UP000193675">
    <property type="component" value="Unassembled WGS sequence"/>
</dbReference>
<feature type="chain" id="PRO_5010882317" evidence="3">
    <location>
        <begin position="23"/>
        <end position="369"/>
    </location>
</feature>
<comment type="caution">
    <text evidence="5">The sequence shown here is derived from an EMBL/GenBank/DDBJ whole genome shotgun (WGS) entry which is preliminary data.</text>
</comment>
<dbReference type="GeneID" id="49866261"/>
<dbReference type="RefSeq" id="WP_033982765.1">
    <property type="nucleotide sequence ID" value="NZ_NBWC01000002.1"/>
</dbReference>
<evidence type="ECO:0000313" key="5">
    <source>
        <dbReference type="EMBL" id="ORL67550.1"/>
    </source>
</evidence>